<comment type="caution">
    <text evidence="9">The sequence shown here is derived from an EMBL/GenBank/DDBJ whole genome shotgun (WGS) entry which is preliminary data.</text>
</comment>
<dbReference type="PANTHER" id="PTHR40980:SF4">
    <property type="entry name" value="TONB-DEPENDENT RECEPTOR-LIKE BETA-BARREL DOMAIN-CONTAINING PROTEIN"/>
    <property type="match status" value="1"/>
</dbReference>
<evidence type="ECO:0000256" key="2">
    <source>
        <dbReference type="ARBA" id="ARBA00009810"/>
    </source>
</evidence>
<evidence type="ECO:0000256" key="6">
    <source>
        <dbReference type="SAM" id="MobiDB-lite"/>
    </source>
</evidence>
<evidence type="ECO:0000259" key="8">
    <source>
        <dbReference type="Pfam" id="PF07715"/>
    </source>
</evidence>
<comment type="subcellular location">
    <subcellularLocation>
        <location evidence="1 5">Cell outer membrane</location>
    </subcellularLocation>
</comment>
<dbReference type="Pfam" id="PF07715">
    <property type="entry name" value="Plug"/>
    <property type="match status" value="1"/>
</dbReference>
<dbReference type="EMBL" id="WWCP01000034">
    <property type="protein sequence ID" value="MYM84504.1"/>
    <property type="molecule type" value="Genomic_DNA"/>
</dbReference>
<feature type="region of interest" description="Disordered" evidence="6">
    <location>
        <begin position="38"/>
        <end position="58"/>
    </location>
</feature>
<dbReference type="AlphaFoldDB" id="A0A6L8MNW2"/>
<protein>
    <submittedName>
        <fullName evidence="9">TonB-dependent receptor</fullName>
    </submittedName>
</protein>
<feature type="domain" description="TonB-dependent receptor-like beta-barrel" evidence="7">
    <location>
        <begin position="504"/>
        <end position="1027"/>
    </location>
</feature>
<dbReference type="InterPro" id="IPR037066">
    <property type="entry name" value="Plug_dom_sf"/>
</dbReference>
<comment type="similarity">
    <text evidence="2 5">Belongs to the TonB-dependent receptor family.</text>
</comment>
<keyword evidence="4" id="KW-0998">Cell outer membrane</keyword>
<dbReference type="Gene3D" id="2.40.170.20">
    <property type="entry name" value="TonB-dependent receptor, beta-barrel domain"/>
    <property type="match status" value="1"/>
</dbReference>
<dbReference type="Proteomes" id="UP000474565">
    <property type="component" value="Unassembled WGS sequence"/>
</dbReference>
<reference evidence="9 10" key="1">
    <citation type="submission" date="2019-12" db="EMBL/GenBank/DDBJ databases">
        <title>Novel species isolated from a subtropical stream in China.</title>
        <authorList>
            <person name="Lu H."/>
        </authorList>
    </citation>
    <scope>NUCLEOTIDE SEQUENCE [LARGE SCALE GENOMIC DNA]</scope>
    <source>
        <strain evidence="9 10">FT50W</strain>
    </source>
</reference>
<keyword evidence="5" id="KW-0798">TonB box</keyword>
<name>A0A6L8MNW2_9BURK</name>
<evidence type="ECO:0000313" key="9">
    <source>
        <dbReference type="EMBL" id="MYM84504.1"/>
    </source>
</evidence>
<dbReference type="SUPFAM" id="SSF56935">
    <property type="entry name" value="Porins"/>
    <property type="match status" value="1"/>
</dbReference>
<dbReference type="Gene3D" id="2.170.130.10">
    <property type="entry name" value="TonB-dependent receptor, plug domain"/>
    <property type="match status" value="1"/>
</dbReference>
<evidence type="ECO:0000256" key="5">
    <source>
        <dbReference type="RuleBase" id="RU003357"/>
    </source>
</evidence>
<dbReference type="InterPro" id="IPR010104">
    <property type="entry name" value="TonB_rcpt_bac"/>
</dbReference>
<gene>
    <name evidence="9" type="ORF">GTP44_21455</name>
</gene>
<evidence type="ECO:0000313" key="10">
    <source>
        <dbReference type="Proteomes" id="UP000474565"/>
    </source>
</evidence>
<evidence type="ECO:0000256" key="3">
    <source>
        <dbReference type="ARBA" id="ARBA00023136"/>
    </source>
</evidence>
<feature type="region of interest" description="Disordered" evidence="6">
    <location>
        <begin position="285"/>
        <end position="305"/>
    </location>
</feature>
<dbReference type="PANTHER" id="PTHR40980">
    <property type="entry name" value="PLUG DOMAIN-CONTAINING PROTEIN"/>
    <property type="match status" value="1"/>
</dbReference>
<evidence type="ECO:0000256" key="1">
    <source>
        <dbReference type="ARBA" id="ARBA00004442"/>
    </source>
</evidence>
<proteinExistence type="inferred from homology"/>
<dbReference type="InterPro" id="IPR036942">
    <property type="entry name" value="Beta-barrel_TonB_sf"/>
</dbReference>
<dbReference type="InterPro" id="IPR000531">
    <property type="entry name" value="Beta-barrel_TonB"/>
</dbReference>
<evidence type="ECO:0000256" key="4">
    <source>
        <dbReference type="ARBA" id="ARBA00023237"/>
    </source>
</evidence>
<sequence>MNKHIDGAPSLGTGRGRNVLALTVMAGMISAAWAQEQAPAPAPAGPQPAATDAASTPENAPLVKSVTVSGYRSSLALSANEKRDNIGLSDTVFSEDMGKFPDPNIADALARVPGVQVTRGSIDGEGLNISIRGMGPAFTRVLLNGAPMASASAGSWGGSISANREVDMDFLPSELFRSASVYKSQQASLIEGGIAGTVNMRSVRPFDKSGFRTAFTLSGNYRDQNGQWGNTGSALISNTWNSERFGKFGVLAGAAWGDTKYKTDAFQTVDMRNLQLKSFQGQPGYALNSTGGGSQSTPDTVPSGLPMSSLPSYVQSVLVPGKQIDAAMLLALNPGATLQQIDNGLMGRLGRHIVYQGERKRAGEVLSFQWQPNDQWDFYLDTLFAQKKNDMLQEGMNVGTRANTVIPIGLEFDRSDCSTGCTITKGTLANTFWALEFRPMKEKTLFRSFNPGFEFRPADKWTIDGHVNYTKSTFYRDMPTVLLATPSANSVIQYYNTTPSKTPVYTGNLDINNPSNFGWNQVGQGLSGMRMDLYERTNTTKGSRLNLNWGDSDFAIKFGGSYDDIERRYRSYSTADAWMNVACGNNMNVRFFQPNTQLRTCDGRNAPGPMTDAATFYPGYGTGSTAGATTPLAYLGSAIPNAAVPNYAHGSDHGFITVDWNKFAKDTDYQYFRDNIYRGFGNSSGGYIREVVSAAYTEVNGSADLFGRKLRYNAGIRYARTKQTIGNLSIQADPRNATLQNGGRFDDIGVWAYESTQYSNTLPSATLAYNLTPSLIMRASASKSVNRANPADLRQTSLTLGDQGARQGSITNPKLKPFQANNFDLGLEYYFTREAYVALSGFAKDLVSRPGSRIVTYSLAQLDTMFGTVGLTDAQTQAVAASGGRDKHLVEITEPFNIDTKLKVRGAEFTWQQPLDMLPVKGFGFTGNFTYAKQTDEARNAPPVSGVPPRTNNFTLYYERNGLNARVSRQYTARHVVNTSTGLNVPGGAYAYTTERTQVDLSVGANLKKLFNSYDVDLTLSVWNLNNAISQTYTQYSNAIFDEYKPGRSYTLSARTSF</sequence>
<evidence type="ECO:0000259" key="7">
    <source>
        <dbReference type="Pfam" id="PF00593"/>
    </source>
</evidence>
<dbReference type="Pfam" id="PF00593">
    <property type="entry name" value="TonB_dep_Rec_b-barrel"/>
    <property type="match status" value="1"/>
</dbReference>
<dbReference type="RefSeq" id="WP_161021008.1">
    <property type="nucleotide sequence ID" value="NZ_WWCP01000034.1"/>
</dbReference>
<dbReference type="InterPro" id="IPR012910">
    <property type="entry name" value="Plug_dom"/>
</dbReference>
<dbReference type="NCBIfam" id="TIGR01782">
    <property type="entry name" value="TonB-Xanth-Caul"/>
    <property type="match status" value="1"/>
</dbReference>
<dbReference type="GO" id="GO:0009279">
    <property type="term" value="C:cell outer membrane"/>
    <property type="evidence" value="ECO:0007669"/>
    <property type="project" value="UniProtKB-SubCell"/>
</dbReference>
<keyword evidence="9" id="KW-0675">Receptor</keyword>
<organism evidence="9 10">
    <name type="scientific">Duganella lactea</name>
    <dbReference type="NCBI Taxonomy" id="2692173"/>
    <lineage>
        <taxon>Bacteria</taxon>
        <taxon>Pseudomonadati</taxon>
        <taxon>Pseudomonadota</taxon>
        <taxon>Betaproteobacteria</taxon>
        <taxon>Burkholderiales</taxon>
        <taxon>Oxalobacteraceae</taxon>
        <taxon>Telluria group</taxon>
        <taxon>Duganella</taxon>
    </lineage>
</organism>
<accession>A0A6L8MNW2</accession>
<feature type="domain" description="TonB-dependent receptor plug" evidence="8">
    <location>
        <begin position="86"/>
        <end position="196"/>
    </location>
</feature>
<keyword evidence="3 5" id="KW-0472">Membrane</keyword>